<reference evidence="1" key="2">
    <citation type="submission" date="2025-08" db="UniProtKB">
        <authorList>
            <consortium name="Ensembl"/>
        </authorList>
    </citation>
    <scope>IDENTIFICATION</scope>
</reference>
<evidence type="ECO:0000313" key="2">
    <source>
        <dbReference type="Proteomes" id="UP001501940"/>
    </source>
</evidence>
<dbReference type="GeneTree" id="ENSGT00940000180705"/>
<dbReference type="Proteomes" id="UP001501940">
    <property type="component" value="Chromosome 19"/>
</dbReference>
<organism evidence="1 2">
    <name type="scientific">Amphiprion ocellaris</name>
    <name type="common">Clown anemonefish</name>
    <dbReference type="NCBI Taxonomy" id="80972"/>
    <lineage>
        <taxon>Eukaryota</taxon>
        <taxon>Metazoa</taxon>
        <taxon>Chordata</taxon>
        <taxon>Craniata</taxon>
        <taxon>Vertebrata</taxon>
        <taxon>Euteleostomi</taxon>
        <taxon>Actinopterygii</taxon>
        <taxon>Neopterygii</taxon>
        <taxon>Teleostei</taxon>
        <taxon>Neoteleostei</taxon>
        <taxon>Acanthomorphata</taxon>
        <taxon>Ovalentaria</taxon>
        <taxon>Pomacentridae</taxon>
        <taxon>Amphiprion</taxon>
    </lineage>
</organism>
<keyword evidence="2" id="KW-1185">Reference proteome</keyword>
<proteinExistence type="predicted"/>
<name>A0A3Q1C7R7_AMPOC</name>
<dbReference type="Ensembl" id="ENSAOCT00000010940.2">
    <property type="protein sequence ID" value="ENSAOCP00000021284.1"/>
    <property type="gene ID" value="ENSAOCG00000005944.2"/>
</dbReference>
<dbReference type="AlphaFoldDB" id="A0A3Q1C7R7"/>
<reference evidence="1 2" key="1">
    <citation type="submission" date="2022-01" db="EMBL/GenBank/DDBJ databases">
        <title>A chromosome-scale genome assembly of the false clownfish, Amphiprion ocellaris.</title>
        <authorList>
            <person name="Ryu T."/>
        </authorList>
    </citation>
    <scope>NUCLEOTIDE SEQUENCE [LARGE SCALE GENOMIC DNA]</scope>
</reference>
<reference evidence="1" key="3">
    <citation type="submission" date="2025-09" db="UniProtKB">
        <authorList>
            <consortium name="Ensembl"/>
        </authorList>
    </citation>
    <scope>IDENTIFICATION</scope>
</reference>
<sequence length="117" mass="12760">MYPSSEADLAYVADSVLLGVDLGADPSPATAGLDDGVGRRGRNLIIVSIDQFVNLPVVFHQTVERIFIVRRERCGEVLQHVVPAATRKEKVKIQSASLYVKLPLDNLLFNGMESAPL</sequence>
<accession>A0A3Q1C7R7</accession>
<protein>
    <submittedName>
        <fullName evidence="1">Uncharacterized protein</fullName>
    </submittedName>
</protein>
<evidence type="ECO:0000313" key="1">
    <source>
        <dbReference type="Ensembl" id="ENSAOCP00000021284.1"/>
    </source>
</evidence>